<dbReference type="AlphaFoldDB" id="A0A2A6E1J9"/>
<gene>
    <name evidence="3" type="ORF">BLM47_05010</name>
</gene>
<feature type="transmembrane region" description="Helical" evidence="2">
    <location>
        <begin position="34"/>
        <end position="55"/>
    </location>
</feature>
<reference evidence="3 4" key="1">
    <citation type="submission" date="2016-12" db="EMBL/GenBank/DDBJ databases">
        <title>Candidatus Reconcilibacillus cellulovorans genome.</title>
        <authorList>
            <person name="Kolinko S."/>
            <person name="Wu Y.-W."/>
            <person name="Tachea F."/>
            <person name="Denzel E."/>
            <person name="Hiras J."/>
            <person name="Baecker N."/>
            <person name="Chan L.J."/>
            <person name="Eichorst S.A."/>
            <person name="Frey D."/>
            <person name="Adams P.D."/>
            <person name="Pray T."/>
            <person name="Tanjore D."/>
            <person name="Petzold C.J."/>
            <person name="Gladden J.M."/>
            <person name="Simmons B.A."/>
            <person name="Singer S.W."/>
        </authorList>
    </citation>
    <scope>NUCLEOTIDE SEQUENCE [LARGE SCALE GENOMIC DNA]</scope>
    <source>
        <strain evidence="3">JTherm</strain>
    </source>
</reference>
<feature type="compositionally biased region" description="Low complexity" evidence="1">
    <location>
        <begin position="173"/>
        <end position="187"/>
    </location>
</feature>
<evidence type="ECO:0000313" key="4">
    <source>
        <dbReference type="Proteomes" id="UP000243688"/>
    </source>
</evidence>
<feature type="region of interest" description="Disordered" evidence="1">
    <location>
        <begin position="161"/>
        <end position="208"/>
    </location>
</feature>
<evidence type="ECO:0000256" key="1">
    <source>
        <dbReference type="SAM" id="MobiDB-lite"/>
    </source>
</evidence>
<keyword evidence="2" id="KW-1133">Transmembrane helix</keyword>
<sequence>MAAALGSWLKEVIVVLMLATFVDLLLPGQTMRPYVRTVLGLVVLFALVSPLFRLLSSEWDERMLFGRPEMQAVAGTSAPASLPPFRAIVREGEQFARWREAEARRLAEQRAAEAVREHIEMRFPETEVAAVSVELNEKSDGGVAVGRVEIAWRLRDRAPAVDGKAKPSSATRVELSPVPAVSPVEPVGKPQPTPQPAPQIDGRERRSADIAESVAEFLDLSATDIVVRYADESPVTFPAGR</sequence>
<evidence type="ECO:0008006" key="5">
    <source>
        <dbReference type="Google" id="ProtNLM"/>
    </source>
</evidence>
<comment type="caution">
    <text evidence="3">The sequence shown here is derived from an EMBL/GenBank/DDBJ whole genome shotgun (WGS) entry which is preliminary data.</text>
</comment>
<protein>
    <recommendedName>
        <fullName evidence="5">Stage III sporulation protein AF</fullName>
    </recommendedName>
</protein>
<keyword evidence="2" id="KW-0472">Membrane</keyword>
<proteinExistence type="predicted"/>
<evidence type="ECO:0000313" key="3">
    <source>
        <dbReference type="EMBL" id="PDO10865.1"/>
    </source>
</evidence>
<keyword evidence="2" id="KW-0812">Transmembrane</keyword>
<dbReference type="Proteomes" id="UP000243688">
    <property type="component" value="Unassembled WGS sequence"/>
</dbReference>
<dbReference type="InterPro" id="IPR014245">
    <property type="entry name" value="Spore_III_AF"/>
</dbReference>
<accession>A0A2A6E1J9</accession>
<evidence type="ECO:0000256" key="2">
    <source>
        <dbReference type="SAM" id="Phobius"/>
    </source>
</evidence>
<name>A0A2A6E1J9_9BACL</name>
<feature type="transmembrane region" description="Helical" evidence="2">
    <location>
        <begin position="12"/>
        <end position="28"/>
    </location>
</feature>
<dbReference type="EMBL" id="MOXJ01000008">
    <property type="protein sequence ID" value="PDO10865.1"/>
    <property type="molecule type" value="Genomic_DNA"/>
</dbReference>
<dbReference type="Pfam" id="PF09581">
    <property type="entry name" value="Spore_III_AF"/>
    <property type="match status" value="1"/>
</dbReference>
<organism evidence="3 4">
    <name type="scientific">Candidatus Reconcilbacillus cellulovorans</name>
    <dbReference type="NCBI Taxonomy" id="1906605"/>
    <lineage>
        <taxon>Bacteria</taxon>
        <taxon>Bacillati</taxon>
        <taxon>Bacillota</taxon>
        <taxon>Bacilli</taxon>
        <taxon>Bacillales</taxon>
        <taxon>Paenibacillaceae</taxon>
        <taxon>Candidatus Reconcilbacillus</taxon>
    </lineage>
</organism>